<accession>A0A1J4K1H9</accession>
<evidence type="ECO:0000313" key="3">
    <source>
        <dbReference type="EMBL" id="OHT04640.1"/>
    </source>
</evidence>
<keyword evidence="4" id="KW-1185">Reference proteome</keyword>
<gene>
    <name evidence="3" type="ORF">TRFO_27776</name>
</gene>
<comment type="caution">
    <text evidence="3">The sequence shown here is derived from an EMBL/GenBank/DDBJ whole genome shotgun (WGS) entry which is preliminary data.</text>
</comment>
<name>A0A1J4K1H9_9EUKA</name>
<dbReference type="AlphaFoldDB" id="A0A1J4K1H9"/>
<dbReference type="EMBL" id="MLAK01000785">
    <property type="protein sequence ID" value="OHT04640.1"/>
    <property type="molecule type" value="Genomic_DNA"/>
</dbReference>
<keyword evidence="2" id="KW-0677">Repeat</keyword>
<evidence type="ECO:0000313" key="4">
    <source>
        <dbReference type="Proteomes" id="UP000179807"/>
    </source>
</evidence>
<dbReference type="SUPFAM" id="SSF50978">
    <property type="entry name" value="WD40 repeat-like"/>
    <property type="match status" value="1"/>
</dbReference>
<dbReference type="Proteomes" id="UP000179807">
    <property type="component" value="Unassembled WGS sequence"/>
</dbReference>
<sequence length="297" mass="32296">MLRAIKDLSAEDVEVSAIYWNKKGLFGGDLNGRIHIYETDNSNEGGLCHLGKIQSYDAHSLAVTSIACISNLVVSCSLDGSIYKYNLGTGENEKIAENINDCFILCPVESMNALLLGTTSGHLYIYTVSSKSLSEPIKIFDDTAINSISLHPTLHKAAILSETELIYFDIDNKTIEKRLKMTADSCTCAAISDNALSCVVTTTEGSVRVVDMITFKEVGCVFIEKTELNKVAPIDYGKRFIITGCNGKVFLFNLNTMLKEPGLAAGKKPLLALAVQPTDMKIAVSGCENTIKLLDFD</sequence>
<dbReference type="Pfam" id="PF00400">
    <property type="entry name" value="WD40"/>
    <property type="match status" value="1"/>
</dbReference>
<evidence type="ECO:0000256" key="2">
    <source>
        <dbReference type="ARBA" id="ARBA00022737"/>
    </source>
</evidence>
<dbReference type="InterPro" id="IPR001680">
    <property type="entry name" value="WD40_rpt"/>
</dbReference>
<protein>
    <recommendedName>
        <fullName evidence="5">Anaphase-promoting complex subunit 4 WD40 domain-containing protein</fullName>
    </recommendedName>
</protein>
<dbReference type="PANTHER" id="PTHR19857">
    <property type="entry name" value="MITOCHONDRIAL DIVISION PROTEIN 1-RELATED"/>
    <property type="match status" value="1"/>
</dbReference>
<reference evidence="3" key="1">
    <citation type="submission" date="2016-10" db="EMBL/GenBank/DDBJ databases">
        <authorList>
            <person name="Benchimol M."/>
            <person name="Almeida L.G."/>
            <person name="Vasconcelos A.T."/>
            <person name="Perreira-Neves A."/>
            <person name="Rosa I.A."/>
            <person name="Tasca T."/>
            <person name="Bogo M.R."/>
            <person name="de Souza W."/>
        </authorList>
    </citation>
    <scope>NUCLEOTIDE SEQUENCE [LARGE SCALE GENOMIC DNA]</scope>
    <source>
        <strain evidence="3">K</strain>
    </source>
</reference>
<dbReference type="RefSeq" id="XP_068357776.1">
    <property type="nucleotide sequence ID" value="XM_068505761.1"/>
</dbReference>
<dbReference type="Gene3D" id="2.130.10.10">
    <property type="entry name" value="YVTN repeat-like/Quinoprotein amine dehydrogenase"/>
    <property type="match status" value="2"/>
</dbReference>
<proteinExistence type="predicted"/>
<evidence type="ECO:0000256" key="1">
    <source>
        <dbReference type="ARBA" id="ARBA00022574"/>
    </source>
</evidence>
<keyword evidence="1" id="KW-0853">WD repeat</keyword>
<dbReference type="SMART" id="SM00320">
    <property type="entry name" value="WD40"/>
    <property type="match status" value="5"/>
</dbReference>
<organism evidence="3 4">
    <name type="scientific">Tritrichomonas foetus</name>
    <dbReference type="NCBI Taxonomy" id="1144522"/>
    <lineage>
        <taxon>Eukaryota</taxon>
        <taxon>Metamonada</taxon>
        <taxon>Parabasalia</taxon>
        <taxon>Tritrichomonadida</taxon>
        <taxon>Tritrichomonadidae</taxon>
        <taxon>Tritrichomonas</taxon>
    </lineage>
</organism>
<dbReference type="OrthoDB" id="10265245at2759"/>
<dbReference type="InterPro" id="IPR036322">
    <property type="entry name" value="WD40_repeat_dom_sf"/>
</dbReference>
<dbReference type="GeneID" id="94840465"/>
<dbReference type="InterPro" id="IPR051179">
    <property type="entry name" value="WD_repeat_multifunction"/>
</dbReference>
<dbReference type="InterPro" id="IPR015943">
    <property type="entry name" value="WD40/YVTN_repeat-like_dom_sf"/>
</dbReference>
<dbReference type="VEuPathDB" id="TrichDB:TRFO_27776"/>
<evidence type="ECO:0008006" key="5">
    <source>
        <dbReference type="Google" id="ProtNLM"/>
    </source>
</evidence>